<evidence type="ECO:0008006" key="4">
    <source>
        <dbReference type="Google" id="ProtNLM"/>
    </source>
</evidence>
<gene>
    <name evidence="2" type="ORF">COV72_07395</name>
</gene>
<dbReference type="InterPro" id="IPR050696">
    <property type="entry name" value="FtsA/MreB"/>
</dbReference>
<dbReference type="Proteomes" id="UP000229641">
    <property type="component" value="Unassembled WGS sequence"/>
</dbReference>
<accession>A0A2H0LW49</accession>
<protein>
    <recommendedName>
        <fullName evidence="4">SHS2 domain-containing protein</fullName>
    </recommendedName>
</protein>
<evidence type="ECO:0000313" key="3">
    <source>
        <dbReference type="Proteomes" id="UP000229641"/>
    </source>
</evidence>
<dbReference type="InterPro" id="IPR043129">
    <property type="entry name" value="ATPase_NBD"/>
</dbReference>
<dbReference type="Gene3D" id="3.30.420.40">
    <property type="match status" value="2"/>
</dbReference>
<dbReference type="PANTHER" id="PTHR32432">
    <property type="entry name" value="CELL DIVISION PROTEIN FTSA-RELATED"/>
    <property type="match status" value="1"/>
</dbReference>
<dbReference type="CDD" id="cd24049">
    <property type="entry name" value="ASKHA_NBD_PilM"/>
    <property type="match status" value="1"/>
</dbReference>
<proteinExistence type="predicted"/>
<dbReference type="PANTHER" id="PTHR32432:SF3">
    <property type="entry name" value="ETHANOLAMINE UTILIZATION PROTEIN EUTJ"/>
    <property type="match status" value="1"/>
</dbReference>
<comment type="caution">
    <text evidence="2">The sequence shown here is derived from an EMBL/GenBank/DDBJ whole genome shotgun (WGS) entry which is preliminary data.</text>
</comment>
<dbReference type="Pfam" id="PF05137">
    <property type="entry name" value="PilN"/>
    <property type="match status" value="1"/>
</dbReference>
<keyword evidence="1" id="KW-1133">Transmembrane helix</keyword>
<name>A0A2H0LW49_9BACT</name>
<dbReference type="InterPro" id="IPR007813">
    <property type="entry name" value="PilN"/>
</dbReference>
<feature type="transmembrane region" description="Helical" evidence="1">
    <location>
        <begin position="376"/>
        <end position="393"/>
    </location>
</feature>
<dbReference type="EMBL" id="PCWA01000095">
    <property type="protein sequence ID" value="PIQ88628.1"/>
    <property type="molecule type" value="Genomic_DNA"/>
</dbReference>
<sequence>MVIKQKISNYLNKLIFSGSRICHKAFTGIFKKSFIAGIDFGADSIKFAQFNEKEDGLHLVSAGIERIKSKDSKQPGDIEIASALKRLLSGVSTARGIFIANINCPGTSAREVTLPFISPAELVQAIRLKAKDYFTFFDEGSSLDYEIAGDVVEGGVRKHKLLVAVSPKATVNKYLSILARTGIKPFSFKCLPVALKGLLGDCYRDSDKVMAFLDIGKRFSEIVVFGGKSLIFSRKIPVAGDDFTKALTAVLVSERGKTALTFDEAEKIKCSIGIPQDPGNELIDGKISSAQVLSLLRAPLTQLSGEISRCFDYYREETGGKTINSLTLLGAGAKLAGLEKFLSDELGLEVNFSLSCEVVKIDKGARELTEKDFHRIAPAFGAALAGPGGINLLPREIKEEAARRIIRTTIAVAVSLLLFIPLLTYIGMRIQLGVFEKRITAAHLELANLEPALKATAAGRLAQNVFADEPYWTDVFRELSNIIPDGVYLSQMSMRGKVIRVKGIITLAEKEKIISDFMNKLEEGLFRNVRLIVTKESANTLHEFELSSGIE</sequence>
<feature type="transmembrane region" description="Helical" evidence="1">
    <location>
        <begin position="405"/>
        <end position="428"/>
    </location>
</feature>
<dbReference type="SUPFAM" id="SSF53067">
    <property type="entry name" value="Actin-like ATPase domain"/>
    <property type="match status" value="1"/>
</dbReference>
<reference evidence="2 3" key="1">
    <citation type="submission" date="2017-09" db="EMBL/GenBank/DDBJ databases">
        <title>Depth-based differentiation of microbial function through sediment-hosted aquifers and enrichment of novel symbionts in the deep terrestrial subsurface.</title>
        <authorList>
            <person name="Probst A.J."/>
            <person name="Ladd B."/>
            <person name="Jarett J.K."/>
            <person name="Geller-Mcgrath D.E."/>
            <person name="Sieber C.M."/>
            <person name="Emerson J.B."/>
            <person name="Anantharaman K."/>
            <person name="Thomas B.C."/>
            <person name="Malmstrom R."/>
            <person name="Stieglmeier M."/>
            <person name="Klingl A."/>
            <person name="Woyke T."/>
            <person name="Ryan C.M."/>
            <person name="Banfield J.F."/>
        </authorList>
    </citation>
    <scope>NUCLEOTIDE SEQUENCE [LARGE SCALE GENOMIC DNA]</scope>
    <source>
        <strain evidence="2">CG11_big_fil_rev_8_21_14_0_20_42_13</strain>
    </source>
</reference>
<keyword evidence="1" id="KW-0472">Membrane</keyword>
<organism evidence="2 3">
    <name type="scientific">Candidatus Ghiorseimicrobium undicola</name>
    <dbReference type="NCBI Taxonomy" id="1974746"/>
    <lineage>
        <taxon>Bacteria</taxon>
        <taxon>Pseudomonadati</taxon>
        <taxon>Candidatus Omnitrophota</taxon>
        <taxon>Candidatus Ghiorseimicrobium</taxon>
    </lineage>
</organism>
<dbReference type="Pfam" id="PF11104">
    <property type="entry name" value="PilM_2"/>
    <property type="match status" value="1"/>
</dbReference>
<evidence type="ECO:0000256" key="1">
    <source>
        <dbReference type="SAM" id="Phobius"/>
    </source>
</evidence>
<dbReference type="Gene3D" id="3.30.1490.300">
    <property type="match status" value="1"/>
</dbReference>
<dbReference type="InterPro" id="IPR005883">
    <property type="entry name" value="PilM"/>
</dbReference>
<evidence type="ECO:0000313" key="2">
    <source>
        <dbReference type="EMBL" id="PIQ88628.1"/>
    </source>
</evidence>
<dbReference type="AlphaFoldDB" id="A0A2H0LW49"/>
<keyword evidence="1" id="KW-0812">Transmembrane</keyword>